<dbReference type="PANTHER" id="PTHR47331:SF1">
    <property type="entry name" value="GAG-LIKE PROTEIN"/>
    <property type="match status" value="1"/>
</dbReference>
<dbReference type="InterPro" id="IPR040676">
    <property type="entry name" value="DUF5641"/>
</dbReference>
<protein>
    <recommendedName>
        <fullName evidence="1">DUF5641 domain-containing protein</fullName>
    </recommendedName>
</protein>
<feature type="domain" description="DUF5641" evidence="1">
    <location>
        <begin position="54"/>
        <end position="147"/>
    </location>
</feature>
<dbReference type="Pfam" id="PF18701">
    <property type="entry name" value="DUF5641"/>
    <property type="match status" value="1"/>
</dbReference>
<evidence type="ECO:0000313" key="2">
    <source>
        <dbReference type="EMBL" id="KAK0147982.1"/>
    </source>
</evidence>
<dbReference type="PANTHER" id="PTHR47331">
    <property type="entry name" value="PHD-TYPE DOMAIN-CONTAINING PROTEIN"/>
    <property type="match status" value="1"/>
</dbReference>
<reference evidence="2" key="1">
    <citation type="journal article" date="2023" name="Front. Mar. Sci.">
        <title>A new Merluccius polli reference genome to investigate the effects of global change in West African waters.</title>
        <authorList>
            <person name="Mateo J.L."/>
            <person name="Blanco-Fernandez C."/>
            <person name="Garcia-Vazquez E."/>
            <person name="Machado-Schiaffino G."/>
        </authorList>
    </citation>
    <scope>NUCLEOTIDE SEQUENCE</scope>
    <source>
        <strain evidence="2">C29</strain>
        <tissue evidence="2">Fin</tissue>
    </source>
</reference>
<accession>A0AA47P625</accession>
<keyword evidence="3" id="KW-1185">Reference proteome</keyword>
<dbReference type="EMBL" id="JAOPHQ010002276">
    <property type="protein sequence ID" value="KAK0147982.1"/>
    <property type="molecule type" value="Genomic_DNA"/>
</dbReference>
<sequence length="156" mass="18315">MCEVEAVINSRPLTKSSDDVDDLEPLTPNHLLLLKGKPALPPGMFQKEDLYSKRRWRQVQYISDIFWKCWSREYLPLLQERQKWLEKRRNVKEGDIVLIVDERAPRGSWLMGKVEKTIPDAKGFVRRVLVKTKTSTLERPIDKLCLLLEMEESHGQ</sequence>
<proteinExistence type="predicted"/>
<evidence type="ECO:0000259" key="1">
    <source>
        <dbReference type="Pfam" id="PF18701"/>
    </source>
</evidence>
<dbReference type="Proteomes" id="UP001174136">
    <property type="component" value="Unassembled WGS sequence"/>
</dbReference>
<organism evidence="2 3">
    <name type="scientific">Merluccius polli</name>
    <name type="common">Benguela hake</name>
    <name type="synonym">Merluccius cadenati</name>
    <dbReference type="NCBI Taxonomy" id="89951"/>
    <lineage>
        <taxon>Eukaryota</taxon>
        <taxon>Metazoa</taxon>
        <taxon>Chordata</taxon>
        <taxon>Craniata</taxon>
        <taxon>Vertebrata</taxon>
        <taxon>Euteleostomi</taxon>
        <taxon>Actinopterygii</taxon>
        <taxon>Neopterygii</taxon>
        <taxon>Teleostei</taxon>
        <taxon>Neoteleostei</taxon>
        <taxon>Acanthomorphata</taxon>
        <taxon>Zeiogadaria</taxon>
        <taxon>Gadariae</taxon>
        <taxon>Gadiformes</taxon>
        <taxon>Gadoidei</taxon>
        <taxon>Merlucciidae</taxon>
        <taxon>Merluccius</taxon>
    </lineage>
</organism>
<dbReference type="AlphaFoldDB" id="A0AA47P625"/>
<gene>
    <name evidence="2" type="ORF">N1851_012349</name>
</gene>
<comment type="caution">
    <text evidence="2">The sequence shown here is derived from an EMBL/GenBank/DDBJ whole genome shotgun (WGS) entry which is preliminary data.</text>
</comment>
<evidence type="ECO:0000313" key="3">
    <source>
        <dbReference type="Proteomes" id="UP001174136"/>
    </source>
</evidence>
<name>A0AA47P625_MERPO</name>